<dbReference type="EMBL" id="LAEV01001194">
    <property type="protein sequence ID" value="KKA28704.1"/>
    <property type="molecule type" value="Genomic_DNA"/>
</dbReference>
<dbReference type="GO" id="GO:0003723">
    <property type="term" value="F:RNA binding"/>
    <property type="evidence" value="ECO:0007669"/>
    <property type="project" value="TreeGrafter"/>
</dbReference>
<evidence type="ECO:0000313" key="4">
    <source>
        <dbReference type="Proteomes" id="UP000033483"/>
    </source>
</evidence>
<dbReference type="GO" id="GO:1903259">
    <property type="term" value="P:exon-exon junction complex disassembly"/>
    <property type="evidence" value="ECO:0007669"/>
    <property type="project" value="InterPro"/>
</dbReference>
<dbReference type="InterPro" id="IPR015362">
    <property type="entry name" value="WIBG_mago-bd"/>
</dbReference>
<comment type="caution">
    <text evidence="3">The sequence shown here is derived from an EMBL/GenBank/DDBJ whole genome shotgun (WGS) entry which is preliminary data.</text>
</comment>
<name>A0A0F4ZDN1_9PEZI</name>
<dbReference type="GO" id="GO:0035145">
    <property type="term" value="C:exon-exon junction complex"/>
    <property type="evidence" value="ECO:0007669"/>
    <property type="project" value="TreeGrafter"/>
</dbReference>
<protein>
    <recommendedName>
        <fullName evidence="2">WIBG Mago-binding domain-containing protein</fullName>
    </recommendedName>
</protein>
<evidence type="ECO:0000256" key="1">
    <source>
        <dbReference type="SAM" id="MobiDB-lite"/>
    </source>
</evidence>
<proteinExistence type="predicted"/>
<feature type="region of interest" description="Disordered" evidence="1">
    <location>
        <begin position="1"/>
        <end position="167"/>
    </location>
</feature>
<feature type="region of interest" description="Disordered" evidence="1">
    <location>
        <begin position="189"/>
        <end position="216"/>
    </location>
</feature>
<dbReference type="OrthoDB" id="21625at2759"/>
<dbReference type="Proteomes" id="UP000033483">
    <property type="component" value="Unassembled WGS sequence"/>
</dbReference>
<keyword evidence="4" id="KW-1185">Reference proteome</keyword>
<feature type="compositionally biased region" description="Low complexity" evidence="1">
    <location>
        <begin position="53"/>
        <end position="67"/>
    </location>
</feature>
<dbReference type="SMART" id="SM01273">
    <property type="entry name" value="Mago-bind"/>
    <property type="match status" value="1"/>
</dbReference>
<reference evidence="3 4" key="1">
    <citation type="submission" date="2015-03" db="EMBL/GenBank/DDBJ databases">
        <authorList>
            <person name="Radwan O."/>
            <person name="Al-Naeli F.A."/>
            <person name="Rendon G.A."/>
            <person name="Fields C."/>
        </authorList>
    </citation>
    <scope>NUCLEOTIDE SEQUENCE [LARGE SCALE GENOMIC DNA]</scope>
    <source>
        <strain evidence="3">CR-DP1</strain>
    </source>
</reference>
<dbReference type="Pfam" id="PF09282">
    <property type="entry name" value="Mago-bind"/>
    <property type="match status" value="1"/>
</dbReference>
<feature type="compositionally biased region" description="Basic and acidic residues" evidence="1">
    <location>
        <begin position="127"/>
        <end position="145"/>
    </location>
</feature>
<feature type="domain" description="WIBG Mago-binding" evidence="2">
    <location>
        <begin position="17"/>
        <end position="43"/>
    </location>
</feature>
<feature type="compositionally biased region" description="Polar residues" evidence="1">
    <location>
        <begin position="1"/>
        <end position="11"/>
    </location>
</feature>
<dbReference type="SUPFAM" id="SSF101931">
    <property type="entry name" value="Pym (Within the bgcn gene intron protein, WIBG), N-terminal domain"/>
    <property type="match status" value="1"/>
</dbReference>
<sequence length="216" mass="23208">MSSSTPTTAGIVTTAGGDRVIPESTRADGSTRKAIRIRPGFRPAEDIERYRVRGAQNRAQARAAGPPGFQPAPEENVYLAASRIETEGPTEPATPATTKPEKQAPSNTQAKALIAKALAPNTPSKPTPEKSVEPANTEAEHEKKARGLKKKLKQARDLQSKNSEGQMLLPEQMAKVIKIDELTRELELLGFGPEDDVKKDSDSAPAEKEDASSKMS</sequence>
<feature type="compositionally biased region" description="Low complexity" evidence="1">
    <location>
        <begin position="87"/>
        <end position="98"/>
    </location>
</feature>
<dbReference type="AlphaFoldDB" id="A0A0F4ZDN1"/>
<evidence type="ECO:0000313" key="3">
    <source>
        <dbReference type="EMBL" id="KKA28704.1"/>
    </source>
</evidence>
<gene>
    <name evidence="3" type="ORF">TD95_003799</name>
</gene>
<dbReference type="PANTHER" id="PTHR22959:SF0">
    <property type="entry name" value="PARTNER OF Y14 AND MAGO"/>
    <property type="match status" value="1"/>
</dbReference>
<organism evidence="3 4">
    <name type="scientific">Thielaviopsis punctulata</name>
    <dbReference type="NCBI Taxonomy" id="72032"/>
    <lineage>
        <taxon>Eukaryota</taxon>
        <taxon>Fungi</taxon>
        <taxon>Dikarya</taxon>
        <taxon>Ascomycota</taxon>
        <taxon>Pezizomycotina</taxon>
        <taxon>Sordariomycetes</taxon>
        <taxon>Hypocreomycetidae</taxon>
        <taxon>Microascales</taxon>
        <taxon>Ceratocystidaceae</taxon>
        <taxon>Thielaviopsis</taxon>
    </lineage>
</organism>
<evidence type="ECO:0000259" key="2">
    <source>
        <dbReference type="SMART" id="SM01273"/>
    </source>
</evidence>
<dbReference type="GO" id="GO:0005737">
    <property type="term" value="C:cytoplasm"/>
    <property type="evidence" value="ECO:0007669"/>
    <property type="project" value="TreeGrafter"/>
</dbReference>
<dbReference type="PANTHER" id="PTHR22959">
    <property type="entry name" value="PYM PROTEIN"/>
    <property type="match status" value="1"/>
</dbReference>
<dbReference type="InterPro" id="IPR039333">
    <property type="entry name" value="PYM1"/>
</dbReference>
<dbReference type="InterPro" id="IPR036348">
    <property type="entry name" value="WIBG_N_sf"/>
</dbReference>
<accession>A0A0F4ZDN1</accession>
<feature type="compositionally biased region" description="Basic and acidic residues" evidence="1">
    <location>
        <begin position="195"/>
        <end position="216"/>
    </location>
</feature>